<gene>
    <name evidence="1" type="ORF">CEXT_351661</name>
</gene>
<reference evidence="1 2" key="1">
    <citation type="submission" date="2021-06" db="EMBL/GenBank/DDBJ databases">
        <title>Caerostris extrusa draft genome.</title>
        <authorList>
            <person name="Kono N."/>
            <person name="Arakawa K."/>
        </authorList>
    </citation>
    <scope>NUCLEOTIDE SEQUENCE [LARGE SCALE GENOMIC DNA]</scope>
</reference>
<dbReference type="Proteomes" id="UP001054945">
    <property type="component" value="Unassembled WGS sequence"/>
</dbReference>
<organism evidence="1 2">
    <name type="scientific">Caerostris extrusa</name>
    <name type="common">Bark spider</name>
    <name type="synonym">Caerostris bankana</name>
    <dbReference type="NCBI Taxonomy" id="172846"/>
    <lineage>
        <taxon>Eukaryota</taxon>
        <taxon>Metazoa</taxon>
        <taxon>Ecdysozoa</taxon>
        <taxon>Arthropoda</taxon>
        <taxon>Chelicerata</taxon>
        <taxon>Arachnida</taxon>
        <taxon>Araneae</taxon>
        <taxon>Araneomorphae</taxon>
        <taxon>Entelegynae</taxon>
        <taxon>Araneoidea</taxon>
        <taxon>Araneidae</taxon>
        <taxon>Caerostris</taxon>
    </lineage>
</organism>
<dbReference type="AlphaFoldDB" id="A0AAV4VA11"/>
<evidence type="ECO:0000313" key="1">
    <source>
        <dbReference type="EMBL" id="GIY66484.1"/>
    </source>
</evidence>
<dbReference type="EMBL" id="BPLR01014122">
    <property type="protein sequence ID" value="GIY66484.1"/>
    <property type="molecule type" value="Genomic_DNA"/>
</dbReference>
<evidence type="ECO:0000313" key="2">
    <source>
        <dbReference type="Proteomes" id="UP001054945"/>
    </source>
</evidence>
<name>A0AAV4VA11_CAEEX</name>
<protein>
    <submittedName>
        <fullName evidence="1">Uncharacterized protein</fullName>
    </submittedName>
</protein>
<accession>A0AAV4VA11</accession>
<keyword evidence="2" id="KW-1185">Reference proteome</keyword>
<sequence length="98" mass="11178">MHYLQVDQKLQPPLSLLSYPNPERCRVLLLRCTRSLAHVINCSIVYCSGTWWQTKEKKQNKKQESKSKKKGAVSCPFLGGIQLPGPRRCRPAVILESL</sequence>
<proteinExistence type="predicted"/>
<comment type="caution">
    <text evidence="1">The sequence shown here is derived from an EMBL/GenBank/DDBJ whole genome shotgun (WGS) entry which is preliminary data.</text>
</comment>